<dbReference type="AlphaFoldDB" id="A0A6I8V9W8"/>
<evidence type="ECO:0000313" key="5">
    <source>
        <dbReference type="RefSeq" id="XP_015036805.2"/>
    </source>
</evidence>
<dbReference type="RefSeq" id="XP_015036805.2">
    <property type="nucleotide sequence ID" value="XM_015181319.2"/>
</dbReference>
<feature type="transmembrane region" description="Helical" evidence="2">
    <location>
        <begin position="165"/>
        <end position="184"/>
    </location>
</feature>
<keyword evidence="2" id="KW-1133">Transmembrane helix</keyword>
<feature type="chain" id="PRO_5026061305" evidence="3">
    <location>
        <begin position="21"/>
        <end position="211"/>
    </location>
</feature>
<evidence type="ECO:0000256" key="3">
    <source>
        <dbReference type="SAM" id="SignalP"/>
    </source>
</evidence>
<gene>
    <name evidence="5" type="primary">LOC26532159</name>
</gene>
<dbReference type="Proteomes" id="UP000001819">
    <property type="component" value="Chromosome 4"/>
</dbReference>
<feature type="signal peptide" evidence="3">
    <location>
        <begin position="1"/>
        <end position="20"/>
    </location>
</feature>
<dbReference type="InParanoid" id="A0A6I8V9W8"/>
<keyword evidence="2" id="KW-0472">Membrane</keyword>
<protein>
    <submittedName>
        <fullName evidence="5">Uncharacterized protein</fullName>
    </submittedName>
</protein>
<sequence>MLKFLFIFFLSILAYKMIRAHRDPNLCSQPVEISYTEEEFTPLNEYGPFADYFKKLKINGSPKKVTKKKTEMQEICCPGYIMSTDGNGDCQPLLQTKTASAPTTTSTEDTHETETSTDSTSWSTWDDSTSSSIWDDSSTELLTTTAKLLTTPTEKPAEFEFPEHAAYVLCSIFIIVLVLCLVSYKRKQRKYRVQQENHHVKFDAEAHISLI</sequence>
<name>A0A6I8V9W8_DROPS</name>
<dbReference type="KEGG" id="dpo:26532159"/>
<feature type="region of interest" description="Disordered" evidence="1">
    <location>
        <begin position="98"/>
        <end position="135"/>
    </location>
</feature>
<keyword evidence="4" id="KW-1185">Reference proteome</keyword>
<proteinExistence type="predicted"/>
<reference evidence="5" key="1">
    <citation type="submission" date="2025-08" db="UniProtKB">
        <authorList>
            <consortium name="RefSeq"/>
        </authorList>
    </citation>
    <scope>IDENTIFICATION</scope>
    <source>
        <strain evidence="5">MV-25-SWS-2005</strain>
        <tissue evidence="5">Whole body</tissue>
    </source>
</reference>
<organism evidence="4 5">
    <name type="scientific">Drosophila pseudoobscura pseudoobscura</name>
    <name type="common">Fruit fly</name>
    <dbReference type="NCBI Taxonomy" id="46245"/>
    <lineage>
        <taxon>Eukaryota</taxon>
        <taxon>Metazoa</taxon>
        <taxon>Ecdysozoa</taxon>
        <taxon>Arthropoda</taxon>
        <taxon>Hexapoda</taxon>
        <taxon>Insecta</taxon>
        <taxon>Pterygota</taxon>
        <taxon>Neoptera</taxon>
        <taxon>Endopterygota</taxon>
        <taxon>Diptera</taxon>
        <taxon>Brachycera</taxon>
        <taxon>Muscomorpha</taxon>
        <taxon>Ephydroidea</taxon>
        <taxon>Drosophilidae</taxon>
        <taxon>Drosophila</taxon>
        <taxon>Sophophora</taxon>
    </lineage>
</organism>
<keyword evidence="3" id="KW-0732">Signal</keyword>
<evidence type="ECO:0000313" key="4">
    <source>
        <dbReference type="Proteomes" id="UP000001819"/>
    </source>
</evidence>
<accession>A0A6I8V9W8</accession>
<evidence type="ECO:0000256" key="1">
    <source>
        <dbReference type="SAM" id="MobiDB-lite"/>
    </source>
</evidence>
<keyword evidence="2" id="KW-0812">Transmembrane</keyword>
<evidence type="ECO:0000256" key="2">
    <source>
        <dbReference type="SAM" id="Phobius"/>
    </source>
</evidence>
<feature type="compositionally biased region" description="Low complexity" evidence="1">
    <location>
        <begin position="116"/>
        <end position="135"/>
    </location>
</feature>